<feature type="region of interest" description="Disordered" evidence="5">
    <location>
        <begin position="73"/>
        <end position="96"/>
    </location>
</feature>
<keyword evidence="1" id="KW-0479">Metal-binding</keyword>
<organism evidence="7">
    <name type="scientific">Picea sitchensis</name>
    <name type="common">Sitka spruce</name>
    <name type="synonym">Pinus sitchensis</name>
    <dbReference type="NCBI Taxonomy" id="3332"/>
    <lineage>
        <taxon>Eukaryota</taxon>
        <taxon>Viridiplantae</taxon>
        <taxon>Streptophyta</taxon>
        <taxon>Embryophyta</taxon>
        <taxon>Tracheophyta</taxon>
        <taxon>Spermatophyta</taxon>
        <taxon>Pinopsida</taxon>
        <taxon>Pinidae</taxon>
        <taxon>Conifers I</taxon>
        <taxon>Pinales</taxon>
        <taxon>Pinaceae</taxon>
        <taxon>Picea</taxon>
    </lineage>
</organism>
<keyword evidence="2 4" id="KW-0863">Zinc-finger</keyword>
<accession>A9NVH3</accession>
<feature type="domain" description="RanBP2-type" evidence="6">
    <location>
        <begin position="284"/>
        <end position="313"/>
    </location>
</feature>
<dbReference type="InterPro" id="IPR053000">
    <property type="entry name" value="WSS1-like_metalloprotease"/>
</dbReference>
<evidence type="ECO:0000256" key="3">
    <source>
        <dbReference type="ARBA" id="ARBA00022833"/>
    </source>
</evidence>
<evidence type="ECO:0000313" key="7">
    <source>
        <dbReference type="EMBL" id="ABK24634.1"/>
    </source>
</evidence>
<dbReference type="Pfam" id="PF00641">
    <property type="entry name" value="Zn_ribbon_RanBP"/>
    <property type="match status" value="3"/>
</dbReference>
<feature type="region of interest" description="Disordered" evidence="5">
    <location>
        <begin position="318"/>
        <end position="360"/>
    </location>
</feature>
<feature type="region of interest" description="Disordered" evidence="5">
    <location>
        <begin position="223"/>
        <end position="277"/>
    </location>
</feature>
<evidence type="ECO:0000259" key="6">
    <source>
        <dbReference type="PROSITE" id="PS50199"/>
    </source>
</evidence>
<dbReference type="GO" id="GO:0008270">
    <property type="term" value="F:zinc ion binding"/>
    <property type="evidence" value="ECO:0007669"/>
    <property type="project" value="UniProtKB-KW"/>
</dbReference>
<dbReference type="AlphaFoldDB" id="A9NVH3"/>
<evidence type="ECO:0000256" key="2">
    <source>
        <dbReference type="ARBA" id="ARBA00022771"/>
    </source>
</evidence>
<evidence type="ECO:0000256" key="4">
    <source>
        <dbReference type="PROSITE-ProRule" id="PRU00322"/>
    </source>
</evidence>
<sequence>MGIQITSGSVDNCRKGKAVDVGCSEDETSSSNADSGSCMGKVSDKVEVLFKDGYQNANGKIKSWEAQAMDRISGPSGLSSVEQADHCQRPPPPDGLNSYSSEKWTCNACTLLNKQGNTHCLACTTEMPDVRKIKEPSYGGKIKQKKKTSKGKSKPWETQASDRISGPSGLSSDEPTDNGQSPPPSDGLTSFPDEKWACNACTLLNKHESTHCLACRTERPDGRTIKEPSYGGKVKQKKKTSKGKSKPWEAQALDRISEPSGLSSEEPTDYCQRPFSPDGLNSHSSEKWACNVCTLLNKQGSTRCLACRTERPDGRTIKEPSYGGKVKLKNKTSKSQRLNLGDGSASTESSQSSSVGVWGNGGGQRLISIAQKKPVFESVYFS</sequence>
<feature type="region of interest" description="Disordered" evidence="5">
    <location>
        <begin position="134"/>
        <end position="189"/>
    </location>
</feature>
<dbReference type="InterPro" id="IPR001876">
    <property type="entry name" value="Znf_RanBP2"/>
</dbReference>
<reference evidence="7" key="1">
    <citation type="journal article" date="2008" name="BMC Genomics">
        <title>A conifer genomics resource of 200,000 spruce (Picea spp.) ESTs and 6,464 high-quality, sequence-finished full-length cDNAs for Sitka spruce (Picea sitchensis).</title>
        <authorList>
            <person name="Ralph S.G."/>
            <person name="Chun H.J."/>
            <person name="Kolosova N."/>
            <person name="Cooper D."/>
            <person name="Oddy C."/>
            <person name="Ritland C.E."/>
            <person name="Kirkpatrick R."/>
            <person name="Moore R."/>
            <person name="Barber S."/>
            <person name="Holt R.A."/>
            <person name="Jones S.J."/>
            <person name="Marra M.A."/>
            <person name="Douglas C.J."/>
            <person name="Ritland K."/>
            <person name="Bohlmann J."/>
        </authorList>
    </citation>
    <scope>NUCLEOTIDE SEQUENCE</scope>
    <source>
        <tissue evidence="7">Green portion of the leader tissue</tissue>
    </source>
</reference>
<dbReference type="SUPFAM" id="SSF90209">
    <property type="entry name" value="Ran binding protein zinc finger-like"/>
    <property type="match status" value="3"/>
</dbReference>
<feature type="compositionally biased region" description="Basic residues" evidence="5">
    <location>
        <begin position="234"/>
        <end position="245"/>
    </location>
</feature>
<dbReference type="InterPro" id="IPR036443">
    <property type="entry name" value="Znf_RanBP2_sf"/>
</dbReference>
<dbReference type="PROSITE" id="PS01358">
    <property type="entry name" value="ZF_RANBP2_1"/>
    <property type="match status" value="3"/>
</dbReference>
<evidence type="ECO:0000256" key="5">
    <source>
        <dbReference type="SAM" id="MobiDB-lite"/>
    </source>
</evidence>
<keyword evidence="3" id="KW-0862">Zinc</keyword>
<dbReference type="EMBL" id="EF085327">
    <property type="protein sequence ID" value="ABK24634.1"/>
    <property type="molecule type" value="mRNA"/>
</dbReference>
<dbReference type="PANTHER" id="PTHR46622">
    <property type="entry name" value="DNA-DEPENDENT METALLOPROTEASE WSS1"/>
    <property type="match status" value="1"/>
</dbReference>
<protein>
    <recommendedName>
        <fullName evidence="6">RanBP2-type domain-containing protein</fullName>
    </recommendedName>
</protein>
<dbReference type="Gene3D" id="2.30.30.380">
    <property type="entry name" value="Zn-finger domain of Sec23/24"/>
    <property type="match status" value="3"/>
</dbReference>
<dbReference type="GO" id="GO:0008237">
    <property type="term" value="F:metallopeptidase activity"/>
    <property type="evidence" value="ECO:0007669"/>
    <property type="project" value="TreeGrafter"/>
</dbReference>
<feature type="compositionally biased region" description="Low complexity" evidence="5">
    <location>
        <begin position="341"/>
        <end position="357"/>
    </location>
</feature>
<dbReference type="GO" id="GO:0005634">
    <property type="term" value="C:nucleus"/>
    <property type="evidence" value="ECO:0007669"/>
    <property type="project" value="TreeGrafter"/>
</dbReference>
<proteinExistence type="evidence at transcript level"/>
<dbReference type="PANTHER" id="PTHR46622:SF1">
    <property type="entry name" value="DNA-DEPENDENT METALLOPROTEASE WSS1"/>
    <property type="match status" value="1"/>
</dbReference>
<feature type="compositionally biased region" description="Basic residues" evidence="5">
    <location>
        <begin position="142"/>
        <end position="153"/>
    </location>
</feature>
<feature type="domain" description="RanBP2-type" evidence="6">
    <location>
        <begin position="100"/>
        <end position="129"/>
    </location>
</feature>
<dbReference type="PROSITE" id="PS50199">
    <property type="entry name" value="ZF_RANBP2_2"/>
    <property type="match status" value="3"/>
</dbReference>
<dbReference type="GO" id="GO:0006281">
    <property type="term" value="P:DNA repair"/>
    <property type="evidence" value="ECO:0007669"/>
    <property type="project" value="TreeGrafter"/>
</dbReference>
<feature type="compositionally biased region" description="Polar residues" evidence="5">
    <location>
        <begin position="156"/>
        <end position="180"/>
    </location>
</feature>
<feature type="domain" description="RanBP2-type" evidence="6">
    <location>
        <begin position="192"/>
        <end position="221"/>
    </location>
</feature>
<name>A9NVH3_PICSI</name>
<evidence type="ECO:0000256" key="1">
    <source>
        <dbReference type="ARBA" id="ARBA00022723"/>
    </source>
</evidence>
<dbReference type="SMART" id="SM00547">
    <property type="entry name" value="ZnF_RBZ"/>
    <property type="match status" value="3"/>
</dbReference>